<protein>
    <submittedName>
        <fullName evidence="3">Ferric iron ABC transporter, iron-binding protein</fullName>
    </submittedName>
</protein>
<name>A0A3B0WKZ7_9ZZZZ</name>
<evidence type="ECO:0000256" key="2">
    <source>
        <dbReference type="ARBA" id="ARBA00022729"/>
    </source>
</evidence>
<dbReference type="PANTHER" id="PTHR30006">
    <property type="entry name" value="THIAMINE-BINDING PERIPLASMIC PROTEIN-RELATED"/>
    <property type="match status" value="1"/>
</dbReference>
<sequence>MITLTKHSNRWIRRGINSCALLLVCAFAVPVYADGEVNVYSARKEQLIKPLLTDFTRQTGIEVNLVTSKADALLKRLESEGRNTPADILITTDAGRLHRAKEANVLQPSLNDAMKKLVPEHLRDADGYWIGLTTRARMIVYAKDRVNPSELSTYEDLANPKWKKRICIRSSNNIYNQSLVASMIAHKGEKATEAWANGLVKNMARKPKGGDRDQIKAVAAGQCDIAVVNTYYLGQMLNSNDPKQVKTAQEVAVFWPNQSDRGTHINVSGIAVTKAAKNKDNAIQLIEFLLSKDAQNWYAEANNEYPVIADADWSETLKSWGTFHSDGLNLTQLGKLNSKAIRIMDRAGWR</sequence>
<dbReference type="EMBL" id="UOFB01000027">
    <property type="protein sequence ID" value="VAW44224.1"/>
    <property type="molecule type" value="Genomic_DNA"/>
</dbReference>
<reference evidence="3" key="1">
    <citation type="submission" date="2018-06" db="EMBL/GenBank/DDBJ databases">
        <authorList>
            <person name="Zhirakovskaya E."/>
        </authorList>
    </citation>
    <scope>NUCLEOTIDE SEQUENCE</scope>
</reference>
<proteinExistence type="inferred from homology"/>
<evidence type="ECO:0000313" key="3">
    <source>
        <dbReference type="EMBL" id="VAW44224.1"/>
    </source>
</evidence>
<dbReference type="Pfam" id="PF13343">
    <property type="entry name" value="SBP_bac_6"/>
    <property type="match status" value="1"/>
</dbReference>
<accession>A0A3B0WKZ7</accession>
<comment type="similarity">
    <text evidence="1">Belongs to the bacterial solute-binding protein 1 family.</text>
</comment>
<organism evidence="3">
    <name type="scientific">hydrothermal vent metagenome</name>
    <dbReference type="NCBI Taxonomy" id="652676"/>
    <lineage>
        <taxon>unclassified sequences</taxon>
        <taxon>metagenomes</taxon>
        <taxon>ecological metagenomes</taxon>
    </lineage>
</organism>
<dbReference type="Gene3D" id="3.40.190.10">
    <property type="entry name" value="Periplasmic binding protein-like II"/>
    <property type="match status" value="2"/>
</dbReference>
<dbReference type="GO" id="GO:0030288">
    <property type="term" value="C:outer membrane-bounded periplasmic space"/>
    <property type="evidence" value="ECO:0007669"/>
    <property type="project" value="TreeGrafter"/>
</dbReference>
<dbReference type="PIRSF" id="PIRSF002825">
    <property type="entry name" value="CfbpA"/>
    <property type="match status" value="1"/>
</dbReference>
<evidence type="ECO:0000256" key="1">
    <source>
        <dbReference type="ARBA" id="ARBA00008520"/>
    </source>
</evidence>
<dbReference type="CDD" id="cd13542">
    <property type="entry name" value="PBP2_FutA1_ilke"/>
    <property type="match status" value="1"/>
</dbReference>
<dbReference type="PANTHER" id="PTHR30006:SF15">
    <property type="entry name" value="IRON-UTILIZATION PERIPLASMIC PROTEIN"/>
    <property type="match status" value="1"/>
</dbReference>
<dbReference type="InterPro" id="IPR026045">
    <property type="entry name" value="Ferric-bd"/>
</dbReference>
<dbReference type="SUPFAM" id="SSF53850">
    <property type="entry name" value="Periplasmic binding protein-like II"/>
    <property type="match status" value="1"/>
</dbReference>
<dbReference type="AlphaFoldDB" id="A0A3B0WKZ7"/>
<keyword evidence="2" id="KW-0732">Signal</keyword>
<gene>
    <name evidence="3" type="ORF">MNBD_GAMMA04-239</name>
</gene>